<evidence type="ECO:0000313" key="3">
    <source>
        <dbReference type="EMBL" id="REE70481.1"/>
    </source>
</evidence>
<keyword evidence="2" id="KW-0732">Signal</keyword>
<proteinExistence type="predicted"/>
<comment type="caution">
    <text evidence="3">The sequence shown here is derived from an EMBL/GenBank/DDBJ whole genome shotgun (WGS) entry which is preliminary data.</text>
</comment>
<gene>
    <name evidence="3" type="ORF">A8990_13035</name>
</gene>
<dbReference type="EMBL" id="QTTN01000030">
    <property type="protein sequence ID" value="REE70481.1"/>
    <property type="molecule type" value="Genomic_DNA"/>
</dbReference>
<feature type="region of interest" description="Disordered" evidence="1">
    <location>
        <begin position="29"/>
        <end position="52"/>
    </location>
</feature>
<dbReference type="OrthoDB" id="2607865at2"/>
<protein>
    <recommendedName>
        <fullName evidence="5">Lipoprotein</fullName>
    </recommendedName>
</protein>
<evidence type="ECO:0008006" key="5">
    <source>
        <dbReference type="Google" id="ProtNLM"/>
    </source>
</evidence>
<evidence type="ECO:0000256" key="2">
    <source>
        <dbReference type="SAM" id="SignalP"/>
    </source>
</evidence>
<feature type="signal peptide" evidence="2">
    <location>
        <begin position="1"/>
        <end position="24"/>
    </location>
</feature>
<evidence type="ECO:0000256" key="1">
    <source>
        <dbReference type="SAM" id="MobiDB-lite"/>
    </source>
</evidence>
<organism evidence="3 4">
    <name type="scientific">Paenibacillus taihuensis</name>
    <dbReference type="NCBI Taxonomy" id="1156355"/>
    <lineage>
        <taxon>Bacteria</taxon>
        <taxon>Bacillati</taxon>
        <taxon>Bacillota</taxon>
        <taxon>Bacilli</taxon>
        <taxon>Bacillales</taxon>
        <taxon>Paenibacillaceae</taxon>
        <taxon>Paenibacillus</taxon>
    </lineage>
</organism>
<accession>A0A3D9QWJ5</accession>
<feature type="compositionally biased region" description="Polar residues" evidence="1">
    <location>
        <begin position="30"/>
        <end position="43"/>
    </location>
</feature>
<feature type="chain" id="PRO_5038481491" description="Lipoprotein" evidence="2">
    <location>
        <begin position="25"/>
        <end position="241"/>
    </location>
</feature>
<dbReference type="PROSITE" id="PS51257">
    <property type="entry name" value="PROKAR_LIPOPROTEIN"/>
    <property type="match status" value="1"/>
</dbReference>
<dbReference type="RefSeq" id="WP_116191136.1">
    <property type="nucleotide sequence ID" value="NZ_QTTN01000030.1"/>
</dbReference>
<name>A0A3D9QWJ5_9BACL</name>
<dbReference type="Proteomes" id="UP000256304">
    <property type="component" value="Unassembled WGS sequence"/>
</dbReference>
<feature type="region of interest" description="Disordered" evidence="1">
    <location>
        <begin position="73"/>
        <end position="160"/>
    </location>
</feature>
<sequence length="241" mass="24264">MDRSNIKLMAAAMLFSVMLTGCGAKDDGQPANNGQAAVSSVNDGGSGPVQPDRTADYFAKVVSVSGNTIVLQKSTMKPSDMPGGGGFGGRGGGKGQRPNRNGDGQQQGDNGAPPADGQQQGDNGAPPADGSQNGQAAGGYGNGKGNGGNRQGGGRFGGGGFMNQMKYEDAQTSLAVDGDTQIVSISRGQDGMTTNTLQAADLKAGDVLSVWLASDNKTAQYIMLRFNPAAMQGQGKAGNGQ</sequence>
<feature type="compositionally biased region" description="Gly residues" evidence="1">
    <location>
        <begin position="82"/>
        <end position="95"/>
    </location>
</feature>
<dbReference type="AlphaFoldDB" id="A0A3D9QWJ5"/>
<evidence type="ECO:0000313" key="4">
    <source>
        <dbReference type="Proteomes" id="UP000256304"/>
    </source>
</evidence>
<keyword evidence="4" id="KW-1185">Reference proteome</keyword>
<feature type="compositionally biased region" description="Gly residues" evidence="1">
    <location>
        <begin position="136"/>
        <end position="160"/>
    </location>
</feature>
<feature type="compositionally biased region" description="Low complexity" evidence="1">
    <location>
        <begin position="96"/>
        <end position="115"/>
    </location>
</feature>
<reference evidence="3 4" key="1">
    <citation type="submission" date="2018-08" db="EMBL/GenBank/DDBJ databases">
        <title>Genomic Encyclopedia of Type Strains, Phase III (KMG-III): the genomes of soil and plant-associated and newly described type strains.</title>
        <authorList>
            <person name="Whitman W."/>
        </authorList>
    </citation>
    <scope>NUCLEOTIDE SEQUENCE [LARGE SCALE GENOMIC DNA]</scope>
    <source>
        <strain evidence="3 4">CGMCC 1.10966</strain>
    </source>
</reference>